<evidence type="ECO:0000256" key="6">
    <source>
        <dbReference type="SAM" id="SignalP"/>
    </source>
</evidence>
<evidence type="ECO:0000256" key="2">
    <source>
        <dbReference type="ARBA" id="ARBA00009127"/>
    </source>
</evidence>
<gene>
    <name evidence="8" type="primary">LOC107220789</name>
</gene>
<dbReference type="InterPro" id="IPR017996">
    <property type="entry name" value="MRJP/yellow-related"/>
</dbReference>
<keyword evidence="7" id="KW-1185">Reference proteome</keyword>
<dbReference type="PANTHER" id="PTHR10009">
    <property type="entry name" value="PROTEIN YELLOW-RELATED"/>
    <property type="match status" value="1"/>
</dbReference>
<organism evidence="8">
    <name type="scientific">Neodiprion lecontei</name>
    <name type="common">Redheaded pine sawfly</name>
    <dbReference type="NCBI Taxonomy" id="441921"/>
    <lineage>
        <taxon>Eukaryota</taxon>
        <taxon>Metazoa</taxon>
        <taxon>Ecdysozoa</taxon>
        <taxon>Arthropoda</taxon>
        <taxon>Hexapoda</taxon>
        <taxon>Insecta</taxon>
        <taxon>Pterygota</taxon>
        <taxon>Neoptera</taxon>
        <taxon>Endopterygota</taxon>
        <taxon>Hymenoptera</taxon>
        <taxon>Tenthredinoidea</taxon>
        <taxon>Diprionidae</taxon>
        <taxon>Diprioninae</taxon>
        <taxon>Neodiprion</taxon>
    </lineage>
</organism>
<dbReference type="FunCoup" id="A0A6J0BJY0">
    <property type="interactions" value="25"/>
</dbReference>
<dbReference type="PRINTS" id="PR01366">
    <property type="entry name" value="ROYALJELLY"/>
</dbReference>
<name>A0A6J0BJY0_NEOLC</name>
<evidence type="ECO:0000313" key="7">
    <source>
        <dbReference type="Proteomes" id="UP000829291"/>
    </source>
</evidence>
<proteinExistence type="inferred from homology"/>
<comment type="subcellular location">
    <subcellularLocation>
        <location evidence="1">Secreted</location>
    </subcellularLocation>
</comment>
<dbReference type="KEGG" id="nlo:107220789"/>
<dbReference type="Pfam" id="PF03022">
    <property type="entry name" value="MRJP"/>
    <property type="match status" value="1"/>
</dbReference>
<dbReference type="OrthoDB" id="8184345at2759"/>
<keyword evidence="4 6" id="KW-0732">Signal</keyword>
<keyword evidence="5" id="KW-0325">Glycoprotein</keyword>
<dbReference type="RefSeq" id="XP_015515009.2">
    <property type="nucleotide sequence ID" value="XM_015659523.2"/>
</dbReference>
<feature type="signal peptide" evidence="6">
    <location>
        <begin position="1"/>
        <end position="16"/>
    </location>
</feature>
<keyword evidence="3" id="KW-0964">Secreted</keyword>
<comment type="similarity">
    <text evidence="2">Belongs to the major royal jelly protein family.</text>
</comment>
<dbReference type="InterPro" id="IPR011042">
    <property type="entry name" value="6-blade_b-propeller_TolB-like"/>
</dbReference>
<evidence type="ECO:0000256" key="4">
    <source>
        <dbReference type="ARBA" id="ARBA00022729"/>
    </source>
</evidence>
<evidence type="ECO:0000313" key="8">
    <source>
        <dbReference type="RefSeq" id="XP_015515009.2"/>
    </source>
</evidence>
<dbReference type="GeneID" id="107220789"/>
<feature type="chain" id="PRO_5047236623" evidence="6">
    <location>
        <begin position="17"/>
        <end position="409"/>
    </location>
</feature>
<evidence type="ECO:0000256" key="1">
    <source>
        <dbReference type="ARBA" id="ARBA00004613"/>
    </source>
</evidence>
<dbReference type="InParanoid" id="A0A6J0BJY0"/>
<protein>
    <submittedName>
        <fullName evidence="8">Major royal jelly protein 2</fullName>
    </submittedName>
</protein>
<dbReference type="Gene3D" id="2.120.10.30">
    <property type="entry name" value="TolB, C-terminal domain"/>
    <property type="match status" value="1"/>
</dbReference>
<dbReference type="Proteomes" id="UP000829291">
    <property type="component" value="Chromosome 2"/>
</dbReference>
<reference evidence="8" key="1">
    <citation type="submission" date="2025-08" db="UniProtKB">
        <authorList>
            <consortium name="RefSeq"/>
        </authorList>
    </citation>
    <scope>IDENTIFICATION</scope>
    <source>
        <tissue evidence="8">Thorax and Abdomen</tissue>
    </source>
</reference>
<evidence type="ECO:0000256" key="5">
    <source>
        <dbReference type="ARBA" id="ARBA00023180"/>
    </source>
</evidence>
<dbReference type="PANTHER" id="PTHR10009:SF7">
    <property type="entry name" value="GH10609P-RELATED"/>
    <property type="match status" value="1"/>
</dbReference>
<accession>A0A6J0BJY0</accession>
<sequence>MHRFVLILTIANCAVAAELNVIYEWKYVDYVWNSEEDRQSAIAEGRYNDTQVFTIDVQKASDGRVFVTTPALFTAGTPATLSTISSSQGPGGPLLQPYPDWSWHMPGNCSGITSVWRVAVDECDRLWVLDSGKIGNANQVCPAQILVFDLITDTLLQRITIPNDISHSPANESLGQLITPVVETEGFDCQRTWVYIADVQGGGLIIWDGWQFLRLDDEVFKADPTATTFSIAGDNFTLADGMFGLALSPRHPLQPRSLFFRPLASLKEYSYAVHDLHRLMFGFDSVNYITSNYEFPSQVTAQAFSREGILFLGLTREIAIACWNMNHPMDDEHVVIVAQNNDTLQFASGVKVSKRGYDDFEEELWVSTNRLQKIYTGTLNVDEVNFRILSARVEDLVQYSKCQSLQFFK</sequence>
<dbReference type="GO" id="GO:0005576">
    <property type="term" value="C:extracellular region"/>
    <property type="evidence" value="ECO:0007669"/>
    <property type="project" value="UniProtKB-SubCell"/>
</dbReference>
<evidence type="ECO:0000256" key="3">
    <source>
        <dbReference type="ARBA" id="ARBA00022525"/>
    </source>
</evidence>
<dbReference type="AlphaFoldDB" id="A0A6J0BJY0"/>